<dbReference type="PROSITE" id="PS51456">
    <property type="entry name" value="MYOSIN_MOTOR"/>
    <property type="match status" value="1"/>
</dbReference>
<dbReference type="SUPFAM" id="SSF50156">
    <property type="entry name" value="PDZ domain-like"/>
    <property type="match status" value="1"/>
</dbReference>
<feature type="coiled-coil region" evidence="7">
    <location>
        <begin position="984"/>
        <end position="1032"/>
    </location>
</feature>
<evidence type="ECO:0000259" key="9">
    <source>
        <dbReference type="PROSITE" id="PS51456"/>
    </source>
</evidence>
<feature type="coiled-coil region" evidence="7">
    <location>
        <begin position="1380"/>
        <end position="1605"/>
    </location>
</feature>
<dbReference type="GO" id="GO:0016020">
    <property type="term" value="C:membrane"/>
    <property type="evidence" value="ECO:0007669"/>
    <property type="project" value="TreeGrafter"/>
</dbReference>
<evidence type="ECO:0000256" key="4">
    <source>
        <dbReference type="ARBA" id="ARBA00023175"/>
    </source>
</evidence>
<keyword evidence="4 6" id="KW-0505">Motor protein</keyword>
<proteinExistence type="inferred from homology"/>
<dbReference type="PRINTS" id="PR00193">
    <property type="entry name" value="MYOSINHEAVY"/>
</dbReference>
<dbReference type="InterPro" id="IPR001478">
    <property type="entry name" value="PDZ"/>
</dbReference>
<evidence type="ECO:0000256" key="7">
    <source>
        <dbReference type="SAM" id="Coils"/>
    </source>
</evidence>
<keyword evidence="3 6" id="KW-0518">Myosin</keyword>
<dbReference type="PROSITE" id="PS50106">
    <property type="entry name" value="PDZ"/>
    <property type="match status" value="1"/>
</dbReference>
<evidence type="ECO:0000313" key="11">
    <source>
        <dbReference type="Proteomes" id="UP000242913"/>
    </source>
</evidence>
<dbReference type="InterPro" id="IPR001609">
    <property type="entry name" value="Myosin_head_motor_dom-like"/>
</dbReference>
<dbReference type="Pfam" id="PF24556">
    <property type="entry name" value="SH3_Myosin-XVIIIa"/>
    <property type="match status" value="1"/>
</dbReference>
<dbReference type="CDD" id="cd01386">
    <property type="entry name" value="MYSc_Myo18"/>
    <property type="match status" value="1"/>
</dbReference>
<evidence type="ECO:0000313" key="10">
    <source>
        <dbReference type="EMBL" id="OZC07387.1"/>
    </source>
</evidence>
<evidence type="ECO:0000256" key="2">
    <source>
        <dbReference type="ARBA" id="ARBA00022840"/>
    </source>
</evidence>
<dbReference type="InterPro" id="IPR057772">
    <property type="entry name" value="SH3_Myo18a"/>
</dbReference>
<dbReference type="GO" id="GO:0000146">
    <property type="term" value="F:microfilament motor activity"/>
    <property type="evidence" value="ECO:0007669"/>
    <property type="project" value="TreeGrafter"/>
</dbReference>
<feature type="domain" description="Myosin motor" evidence="9">
    <location>
        <begin position="217"/>
        <end position="920"/>
    </location>
</feature>
<feature type="binding site" evidence="6">
    <location>
        <begin position="308"/>
        <end position="315"/>
    </location>
    <ligand>
        <name>ATP</name>
        <dbReference type="ChEBI" id="CHEBI:30616"/>
    </ligand>
</feature>
<dbReference type="Pfam" id="PF00063">
    <property type="entry name" value="Myosin_head"/>
    <property type="match status" value="1"/>
</dbReference>
<keyword evidence="1 6" id="KW-0547">Nucleotide-binding</keyword>
<gene>
    <name evidence="10" type="ORF">X798_05615</name>
</gene>
<dbReference type="InterPro" id="IPR027417">
    <property type="entry name" value="P-loop_NTPase"/>
</dbReference>
<dbReference type="GO" id="GO:0005737">
    <property type="term" value="C:cytoplasm"/>
    <property type="evidence" value="ECO:0007669"/>
    <property type="project" value="TreeGrafter"/>
</dbReference>
<dbReference type="PANTHER" id="PTHR13140:SF706">
    <property type="entry name" value="DILUTE CLASS UNCONVENTIONAL MYOSIN, ISOFORM C"/>
    <property type="match status" value="1"/>
</dbReference>
<dbReference type="GO" id="GO:0005524">
    <property type="term" value="F:ATP binding"/>
    <property type="evidence" value="ECO:0007669"/>
    <property type="project" value="UniProtKB-UniRule"/>
</dbReference>
<dbReference type="InterPro" id="IPR036034">
    <property type="entry name" value="PDZ_sf"/>
</dbReference>
<accession>A0A238BPT3</accession>
<dbReference type="Gene3D" id="6.20.240.20">
    <property type="match status" value="1"/>
</dbReference>
<dbReference type="PANTHER" id="PTHR13140">
    <property type="entry name" value="MYOSIN"/>
    <property type="match status" value="1"/>
</dbReference>
<evidence type="ECO:0000259" key="8">
    <source>
        <dbReference type="PROSITE" id="PS50106"/>
    </source>
</evidence>
<keyword evidence="11" id="KW-1185">Reference proteome</keyword>
<evidence type="ECO:0000256" key="6">
    <source>
        <dbReference type="PROSITE-ProRule" id="PRU00782"/>
    </source>
</evidence>
<comment type="caution">
    <text evidence="6">Lacks conserved residue(s) required for the propagation of feature annotation.</text>
</comment>
<dbReference type="InterPro" id="IPR036064">
    <property type="entry name" value="MYSc_Myo18"/>
</dbReference>
<dbReference type="Gene3D" id="1.10.10.820">
    <property type="match status" value="1"/>
</dbReference>
<dbReference type="InterPro" id="IPR036961">
    <property type="entry name" value="Kinesin_motor_dom_sf"/>
</dbReference>
<dbReference type="SMART" id="SM00242">
    <property type="entry name" value="MYSc"/>
    <property type="match status" value="1"/>
</dbReference>
<evidence type="ECO:0000256" key="5">
    <source>
        <dbReference type="ARBA" id="ARBA00023203"/>
    </source>
</evidence>
<dbReference type="Gene3D" id="2.30.42.10">
    <property type="match status" value="1"/>
</dbReference>
<dbReference type="GO" id="GO:0051015">
    <property type="term" value="F:actin filament binding"/>
    <property type="evidence" value="ECO:0007669"/>
    <property type="project" value="TreeGrafter"/>
</dbReference>
<evidence type="ECO:0000256" key="3">
    <source>
        <dbReference type="ARBA" id="ARBA00023123"/>
    </source>
</evidence>
<protein>
    <recommendedName>
        <fullName evidence="12">Myosin motor domain-containing protein</fullName>
    </recommendedName>
</protein>
<dbReference type="GO" id="GO:0016459">
    <property type="term" value="C:myosin complex"/>
    <property type="evidence" value="ECO:0007669"/>
    <property type="project" value="UniProtKB-KW"/>
</dbReference>
<keyword evidence="2 6" id="KW-0067">ATP-binding</keyword>
<evidence type="ECO:0008006" key="12">
    <source>
        <dbReference type="Google" id="ProtNLM"/>
    </source>
</evidence>
<dbReference type="OrthoDB" id="2505895at2759"/>
<comment type="similarity">
    <text evidence="6">Belongs to the TRAFAC class myosin-kinesin ATPase superfamily. Myosin family.</text>
</comment>
<name>A0A238BPT3_9BILA</name>
<dbReference type="EMBL" id="KZ270033">
    <property type="protein sequence ID" value="OZC07387.1"/>
    <property type="molecule type" value="Genomic_DNA"/>
</dbReference>
<keyword evidence="5 6" id="KW-0009">Actin-binding</keyword>
<keyword evidence="7" id="KW-0175">Coiled coil</keyword>
<dbReference type="SUPFAM" id="SSF52540">
    <property type="entry name" value="P-loop containing nucleoside triphosphate hydrolases"/>
    <property type="match status" value="1"/>
</dbReference>
<feature type="coiled-coil region" evidence="7">
    <location>
        <begin position="1106"/>
        <end position="1303"/>
    </location>
</feature>
<dbReference type="Proteomes" id="UP000242913">
    <property type="component" value="Unassembled WGS sequence"/>
</dbReference>
<evidence type="ECO:0000256" key="1">
    <source>
        <dbReference type="ARBA" id="ARBA00022741"/>
    </source>
</evidence>
<organism evidence="10 11">
    <name type="scientific">Onchocerca flexuosa</name>
    <dbReference type="NCBI Taxonomy" id="387005"/>
    <lineage>
        <taxon>Eukaryota</taxon>
        <taxon>Metazoa</taxon>
        <taxon>Ecdysozoa</taxon>
        <taxon>Nematoda</taxon>
        <taxon>Chromadorea</taxon>
        <taxon>Rhabditida</taxon>
        <taxon>Spirurina</taxon>
        <taxon>Spiruromorpha</taxon>
        <taxon>Filarioidea</taxon>
        <taxon>Onchocercidae</taxon>
        <taxon>Onchocerca</taxon>
    </lineage>
</organism>
<feature type="domain" description="PDZ" evidence="8">
    <location>
        <begin position="37"/>
        <end position="130"/>
    </location>
</feature>
<reference evidence="10 11" key="1">
    <citation type="submission" date="2015-12" db="EMBL/GenBank/DDBJ databases">
        <title>Draft genome of the nematode, Onchocerca flexuosa.</title>
        <authorList>
            <person name="Mitreva M."/>
        </authorList>
    </citation>
    <scope>NUCLEOTIDE SEQUENCE [LARGE SCALE GENOMIC DNA]</scope>
    <source>
        <strain evidence="10">Red Deer</strain>
    </source>
</reference>
<sequence>MADAVVAISSPSSFYALKNLPKLSLPALAPVQVNIRTVTLHRNISGDFDFIVRRTQIPDKQGKLHAVAFVEPVKFRDGPPRPNDIRYGLLPGDQLLRINGTSIDVLSRNDLSTLMERCGPTVELTVRAAPELAELCERNELDRSVIGDSLMLPATPKYQANADTPEEERCWLIHKNGFTLARLLETLPDGRMRIKVMDLEMDVDVTDVDKANPSSLDRVKDLISLRYINETSVLHVLRQRYGSNLFYTYLGPRNMICLATESPKTATTVSLFKGCRRQQIPPHIYSSAQQAYRALQMSGRNQCIVLSGTSGSGKTMQLRNICRYFCEVAGWTKALSYDTISSALFVLESFGNCKTKTSENSTRFLMMFSLSFDTVASLRNASIQTFLLEKTRVSRCITDGRVFHVIRYFLEGADSEIMAAFKQKSNDSFVDSQKNWLKLLDSFTKLGFTEKEKTAVISVLSAILHLICAEATQSDAPRSQFIHMQHAQQAASLLGLEMEQLTSAVFRKNLPQTASSNPVSRFSLSTRNQTGQEALNRFIACLYNELFDGVVRLLNRRLGEGGSASSSTITIVDYPGSEFGSFNPDSVHPRGLNDLLYNYVNERFAELYHDICFNEPLEMYKREQVEADVEQTQSSPHEICRLIDQRQQLANCVDIELRSTEKRGLMCILDEEALFPAATDDSFLERIFVHLADSRTNPLTFVLRHGLGSSSVTYNVQGWVKAAQSDYTDCSLTSLLCTSNNLTVATMFSPIVSPMADNTTLKMRKATQTIKLDAAGMRVISGFFADFCFQLDYITSCIKRTAGLHFVHCIRPLSAVDMHMRPDELLNIQFVRNQLRCFSLVNSARAASQGFPEQIPYKYFRCRFQCLLKEQNISSEYMDDRAYSGKILKELGAFSHRYRLGLSQVLLRSDLLDELEELREFCLSGLIEHFQQICRKYLAMKWLAKRRVQEIAIRCIQRNGRAYGKVREWPWWRLYVRVSPLLAATRSDRENREWEQKLDEKENKIQELRIAKNRLEARIVELEQMLAVERGNAQSMNDALEREVEHRLQTEKQVLVLQQRFHDSKEDSRMSSSCSSHSRLDQSVYVDAKKEVATLKESDSVQRLRAQKAMQQLKDVENELKDLRAKNDALEKKYKNFDVDLKAIKDNSEKERKERIKAEHEREEAINNSERRFTELQNLKAENGELRQSVAKLRKELEELSEVKEDSTESEISSLHKTKHSLEMKCAEQEEELNELTDRMKQLEQTITRLEMAAERSRIERLRDLEAKDNEIDELRSQYQRRVRAFEEQVADLQDSNSSLVKQNRMLEGRARDIDNYSVSFEASSGHYKRDLRKALALLRDTQRVLARERENSLNQSIICQLQEQLTDAEAAKLSALRGRHSLESELTELEAALTAKNSAEDRALVLFKEKSSALALVEEQDEQVRSLLKKYKAAVQQSAVDSIKIADQFEQMADMEKDKEKLREQLNDVSSALEYHQQHSVEKHKLLLAEQRIRDLETKLELEVSQKLRLEALMVKANDEVESLKDQIQELNNLREKDLNITRKTRKDISILQEQLEDLRKREMDLVHKCKQAAVEREKMELEKQTLMKDLQCAEKRIDDLRKALSKDISDREDASDDEDLFSIQNGSLTGAFSNLGNPLFLFDDITPADSGDNSFSEIDFSVWDRSCVANIAFLLNVYQFVLVFVDVVDKLRVIRKGSKSLYWIDVPKAVALFQIYVILTMNNTKLE</sequence>
<dbReference type="Gene3D" id="4.10.270.10">
    <property type="entry name" value="Myosin, subunit A"/>
    <property type="match status" value="1"/>
</dbReference>
<dbReference type="Gene3D" id="1.20.58.530">
    <property type="match status" value="1"/>
</dbReference>
<dbReference type="Gene3D" id="3.40.850.10">
    <property type="entry name" value="Kinesin motor domain"/>
    <property type="match status" value="1"/>
</dbReference>
<dbReference type="GO" id="GO:0007015">
    <property type="term" value="P:actin filament organization"/>
    <property type="evidence" value="ECO:0007669"/>
    <property type="project" value="TreeGrafter"/>
</dbReference>
<dbReference type="Gene3D" id="1.20.120.720">
    <property type="entry name" value="Myosin VI head, motor domain, U50 subdomain"/>
    <property type="match status" value="1"/>
</dbReference>